<dbReference type="SUPFAM" id="SSF81296">
    <property type="entry name" value="E set domains"/>
    <property type="match status" value="1"/>
</dbReference>
<dbReference type="GO" id="GO:0006790">
    <property type="term" value="P:sulfur compound metabolic process"/>
    <property type="evidence" value="ECO:0007669"/>
    <property type="project" value="TreeGrafter"/>
</dbReference>
<dbReference type="AlphaFoldDB" id="A0A6J7I0E4"/>
<dbReference type="PANTHER" id="PTHR19372:SF7">
    <property type="entry name" value="SULFITE OXIDASE, MITOCHONDRIAL"/>
    <property type="match status" value="1"/>
</dbReference>
<accession>A0A6J7I0E4</accession>
<dbReference type="PANTHER" id="PTHR19372">
    <property type="entry name" value="SULFITE REDUCTASE"/>
    <property type="match status" value="1"/>
</dbReference>
<dbReference type="InterPro" id="IPR006311">
    <property type="entry name" value="TAT_signal"/>
</dbReference>
<name>A0A6J7I0E4_9ZZZZ</name>
<proteinExistence type="predicted"/>
<reference evidence="3" key="1">
    <citation type="submission" date="2020-05" db="EMBL/GenBank/DDBJ databases">
        <authorList>
            <person name="Chiriac C."/>
            <person name="Salcher M."/>
            <person name="Ghai R."/>
            <person name="Kavagutti S V."/>
        </authorList>
    </citation>
    <scope>NUCLEOTIDE SEQUENCE</scope>
</reference>
<evidence type="ECO:0000313" key="3">
    <source>
        <dbReference type="EMBL" id="CAB4924154.1"/>
    </source>
</evidence>
<dbReference type="EMBL" id="CAFBPU010000008">
    <property type="protein sequence ID" value="CAB5025468.1"/>
    <property type="molecule type" value="Genomic_DNA"/>
</dbReference>
<dbReference type="InterPro" id="IPR014756">
    <property type="entry name" value="Ig_E-set"/>
</dbReference>
<dbReference type="GO" id="GO:0008482">
    <property type="term" value="F:sulfite oxidase activity"/>
    <property type="evidence" value="ECO:0007669"/>
    <property type="project" value="TreeGrafter"/>
</dbReference>
<dbReference type="InterPro" id="IPR036374">
    <property type="entry name" value="OxRdtase_Mopterin-bd_sf"/>
</dbReference>
<sequence>MTDDEPNDSVIEIPAGLEQESTVVSVGRTMNRRTLLRTVGWVAAAAAAGVAVVEIVRRGTSSTVGVVTEALSFRRPSSPAPALAAGIHPNLVGLAPAVTPNADFFQIDTSMAAPDIDTGTWAFTIDGRVDHPLTLTYAELLALPSIERHITLACVSNDVGGDLVGTARWQGVRLSDLLKQVGVRADADAVVGVSVDGFTAGFPLAVLADGRDAMVAYAMNGEPLPAKHGFPARLVVPGLYGYVSATKWLSQIRLTTLADDVPFWLGRGWSADGTVEAASRIDVPRDGVAVATGRVDVGGRAWHQHAAVGTVEISVDGGDWQRVTLADSMGTDCWRLWSWSWDAAVGTHELRVRMIDDNGTLQDAAERPTFPGAASGLHTIKVDVRPS</sequence>
<dbReference type="GO" id="GO:0043546">
    <property type="term" value="F:molybdopterin cofactor binding"/>
    <property type="evidence" value="ECO:0007669"/>
    <property type="project" value="TreeGrafter"/>
</dbReference>
<feature type="domain" description="Oxidoreductase molybdopterin-binding" evidence="1">
    <location>
        <begin position="112"/>
        <end position="256"/>
    </location>
</feature>
<evidence type="ECO:0000313" key="2">
    <source>
        <dbReference type="EMBL" id="CAB4848715.1"/>
    </source>
</evidence>
<dbReference type="Pfam" id="PF00174">
    <property type="entry name" value="Oxidored_molyb"/>
    <property type="match status" value="1"/>
</dbReference>
<gene>
    <name evidence="2" type="ORF">UFOPK3268_00655</name>
    <name evidence="3" type="ORF">UFOPK3752_00018</name>
    <name evidence="4" type="ORF">UFOPK4150_00508</name>
</gene>
<dbReference type="SUPFAM" id="SSF56524">
    <property type="entry name" value="Oxidoreductase molybdopterin-binding domain"/>
    <property type="match status" value="1"/>
</dbReference>
<dbReference type="Gene3D" id="3.90.420.10">
    <property type="entry name" value="Oxidoreductase, molybdopterin-binding domain"/>
    <property type="match status" value="1"/>
</dbReference>
<evidence type="ECO:0000313" key="4">
    <source>
        <dbReference type="EMBL" id="CAB5025468.1"/>
    </source>
</evidence>
<organism evidence="3">
    <name type="scientific">freshwater metagenome</name>
    <dbReference type="NCBI Taxonomy" id="449393"/>
    <lineage>
        <taxon>unclassified sequences</taxon>
        <taxon>metagenomes</taxon>
        <taxon>ecological metagenomes</taxon>
    </lineage>
</organism>
<evidence type="ECO:0000259" key="1">
    <source>
        <dbReference type="Pfam" id="PF00174"/>
    </source>
</evidence>
<dbReference type="Gene3D" id="2.60.40.650">
    <property type="match status" value="1"/>
</dbReference>
<protein>
    <submittedName>
        <fullName evidence="3">Unannotated protein</fullName>
    </submittedName>
</protein>
<dbReference type="EMBL" id="CAFBIZ010000066">
    <property type="protein sequence ID" value="CAB4848715.1"/>
    <property type="molecule type" value="Genomic_DNA"/>
</dbReference>
<dbReference type="GO" id="GO:0020037">
    <property type="term" value="F:heme binding"/>
    <property type="evidence" value="ECO:0007669"/>
    <property type="project" value="TreeGrafter"/>
</dbReference>
<dbReference type="InterPro" id="IPR000572">
    <property type="entry name" value="OxRdtase_Mopterin-bd_dom"/>
</dbReference>
<dbReference type="EMBL" id="CAFBND010000001">
    <property type="protein sequence ID" value="CAB4924154.1"/>
    <property type="molecule type" value="Genomic_DNA"/>
</dbReference>
<dbReference type="PROSITE" id="PS51318">
    <property type="entry name" value="TAT"/>
    <property type="match status" value="1"/>
</dbReference>